<evidence type="ECO:0000256" key="6">
    <source>
        <dbReference type="SAM" id="Phobius"/>
    </source>
</evidence>
<dbReference type="PANTHER" id="PTHR23502:SF51">
    <property type="entry name" value="QUINIDINE RESISTANCE PROTEIN 1-RELATED"/>
    <property type="match status" value="1"/>
</dbReference>
<dbReference type="VEuPathDB" id="FungiDB:CIHG_08312"/>
<dbReference type="STRING" id="396776.A0A0J8S1A0"/>
<sequence>MRKIRIPNPLTSIPILFHKNSLAIILVGSIYYTVSRTLGASLSAQCIEIYDLNYLEAGLVYLPTGLAGMISSYSTAKLGRDTNLRAGEDNDDFPVEKTRLRSVWYLIIISSAATLGYGWALYKRAVIVLQHIAVPLVMQFLSGLSITSIFTICGTLLTDLNSNKSSTAQAAYNLVRCVGAGGGVAALQPIINGVGLGWGFTLYAFFCLTSVPVLWILQTKGREKHRFIRNIFSSYLLPESFGNRVVPYEWHTTLPVIFSRIEAGGNIVRIERDFLARTDIHHRWLRDACAKGSARKKSSGGHASSN</sequence>
<accession>A0A0J8S1A0</accession>
<feature type="transmembrane region" description="Helical" evidence="6">
    <location>
        <begin position="170"/>
        <end position="191"/>
    </location>
</feature>
<feature type="transmembrane region" description="Helical" evidence="6">
    <location>
        <begin position="132"/>
        <end position="158"/>
    </location>
</feature>
<dbReference type="InterPro" id="IPR036259">
    <property type="entry name" value="MFS_trans_sf"/>
</dbReference>
<gene>
    <name evidence="7" type="ORF">CIHG_08312</name>
</gene>
<feature type="transmembrane region" description="Helical" evidence="6">
    <location>
        <begin position="54"/>
        <end position="76"/>
    </location>
</feature>
<protein>
    <submittedName>
        <fullName evidence="7">Uncharacterized protein</fullName>
    </submittedName>
</protein>
<evidence type="ECO:0000256" key="4">
    <source>
        <dbReference type="ARBA" id="ARBA00022989"/>
    </source>
</evidence>
<dbReference type="AlphaFoldDB" id="A0A0J8S1A0"/>
<evidence type="ECO:0000256" key="5">
    <source>
        <dbReference type="ARBA" id="ARBA00023136"/>
    </source>
</evidence>
<feature type="transmembrane region" description="Helical" evidence="6">
    <location>
        <begin position="103"/>
        <end position="120"/>
    </location>
</feature>
<feature type="transmembrane region" description="Helical" evidence="6">
    <location>
        <begin position="12"/>
        <end position="34"/>
    </location>
</feature>
<evidence type="ECO:0000256" key="1">
    <source>
        <dbReference type="ARBA" id="ARBA00004141"/>
    </source>
</evidence>
<dbReference type="PANTHER" id="PTHR23502">
    <property type="entry name" value="MAJOR FACILITATOR SUPERFAMILY"/>
    <property type="match status" value="1"/>
</dbReference>
<dbReference type="eggNOG" id="KOG0255">
    <property type="taxonomic scope" value="Eukaryota"/>
</dbReference>
<dbReference type="OrthoDB" id="440553at2759"/>
<dbReference type="GO" id="GO:0005886">
    <property type="term" value="C:plasma membrane"/>
    <property type="evidence" value="ECO:0007669"/>
    <property type="project" value="TreeGrafter"/>
</dbReference>
<dbReference type="GO" id="GO:0022857">
    <property type="term" value="F:transmembrane transporter activity"/>
    <property type="evidence" value="ECO:0007669"/>
    <property type="project" value="TreeGrafter"/>
</dbReference>
<keyword evidence="2" id="KW-0813">Transport</keyword>
<evidence type="ECO:0000313" key="8">
    <source>
        <dbReference type="Proteomes" id="UP000054563"/>
    </source>
</evidence>
<dbReference type="EMBL" id="DS017023">
    <property type="protein sequence ID" value="KMU90596.1"/>
    <property type="molecule type" value="Genomic_DNA"/>
</dbReference>
<evidence type="ECO:0000256" key="3">
    <source>
        <dbReference type="ARBA" id="ARBA00022692"/>
    </source>
</evidence>
<evidence type="ECO:0000256" key="2">
    <source>
        <dbReference type="ARBA" id="ARBA00022448"/>
    </source>
</evidence>
<comment type="subcellular location">
    <subcellularLocation>
        <location evidence="1">Membrane</location>
        <topology evidence="1">Multi-pass membrane protein</topology>
    </subcellularLocation>
</comment>
<feature type="transmembrane region" description="Helical" evidence="6">
    <location>
        <begin position="197"/>
        <end position="217"/>
    </location>
</feature>
<keyword evidence="5 6" id="KW-0472">Membrane</keyword>
<proteinExistence type="predicted"/>
<reference evidence="8" key="1">
    <citation type="journal article" date="2010" name="Genome Res.">
        <title>Population genomic sequencing of Coccidioides fungi reveals recent hybridization and transposon control.</title>
        <authorList>
            <person name="Neafsey D.E."/>
            <person name="Barker B.M."/>
            <person name="Sharpton T.J."/>
            <person name="Stajich J.E."/>
            <person name="Park D.J."/>
            <person name="Whiston E."/>
            <person name="Hung C.-Y."/>
            <person name="McMahan C."/>
            <person name="White J."/>
            <person name="Sykes S."/>
            <person name="Heiman D."/>
            <person name="Young S."/>
            <person name="Zeng Q."/>
            <person name="Abouelleil A."/>
            <person name="Aftuck L."/>
            <person name="Bessette D."/>
            <person name="Brown A."/>
            <person name="FitzGerald M."/>
            <person name="Lui A."/>
            <person name="Macdonald J.P."/>
            <person name="Priest M."/>
            <person name="Orbach M.J."/>
            <person name="Galgiani J.N."/>
            <person name="Kirkland T.N."/>
            <person name="Cole G.T."/>
            <person name="Birren B.W."/>
            <person name="Henn M.R."/>
            <person name="Taylor J.W."/>
            <person name="Rounsley S.D."/>
        </authorList>
    </citation>
    <scope>NUCLEOTIDE SEQUENCE [LARGE SCALE GENOMIC DNA]</scope>
    <source>
        <strain evidence="8">H538.4</strain>
    </source>
</reference>
<evidence type="ECO:0000313" key="7">
    <source>
        <dbReference type="EMBL" id="KMU90596.1"/>
    </source>
</evidence>
<name>A0A0J8S1A0_COCIT</name>
<dbReference type="Proteomes" id="UP000054563">
    <property type="component" value="Unassembled WGS sequence"/>
</dbReference>
<keyword evidence="4 6" id="KW-1133">Transmembrane helix</keyword>
<dbReference type="SUPFAM" id="SSF103473">
    <property type="entry name" value="MFS general substrate transporter"/>
    <property type="match status" value="1"/>
</dbReference>
<organism evidence="7 8">
    <name type="scientific">Coccidioides immitis H538.4</name>
    <dbReference type="NCBI Taxonomy" id="396776"/>
    <lineage>
        <taxon>Eukaryota</taxon>
        <taxon>Fungi</taxon>
        <taxon>Dikarya</taxon>
        <taxon>Ascomycota</taxon>
        <taxon>Pezizomycotina</taxon>
        <taxon>Eurotiomycetes</taxon>
        <taxon>Eurotiomycetidae</taxon>
        <taxon>Onygenales</taxon>
        <taxon>Onygenaceae</taxon>
        <taxon>Coccidioides</taxon>
    </lineage>
</organism>
<keyword evidence="3 6" id="KW-0812">Transmembrane</keyword>
<dbReference type="Gene3D" id="1.20.1250.20">
    <property type="entry name" value="MFS general substrate transporter like domains"/>
    <property type="match status" value="1"/>
</dbReference>